<dbReference type="InterPro" id="IPR016166">
    <property type="entry name" value="FAD-bd_PCMH"/>
</dbReference>
<keyword evidence="5" id="KW-0408">Iron</keyword>
<dbReference type="InterPro" id="IPR012175">
    <property type="entry name" value="Xanth_DH_ssu_bac"/>
</dbReference>
<evidence type="ECO:0000256" key="4">
    <source>
        <dbReference type="ARBA" id="ARBA00023002"/>
    </source>
</evidence>
<keyword evidence="2" id="KW-0479">Metal-binding</keyword>
<dbReference type="NCBIfam" id="TIGR02963">
    <property type="entry name" value="xanthine_xdhA"/>
    <property type="match status" value="1"/>
</dbReference>
<dbReference type="InterPro" id="IPR012675">
    <property type="entry name" value="Beta-grasp_dom_sf"/>
</dbReference>
<keyword evidence="3" id="KW-0274">FAD</keyword>
<dbReference type="PROSITE" id="PS51387">
    <property type="entry name" value="FAD_PCMH"/>
    <property type="match status" value="1"/>
</dbReference>
<evidence type="ECO:0000313" key="9">
    <source>
        <dbReference type="Proteomes" id="UP001139089"/>
    </source>
</evidence>
<dbReference type="Pfam" id="PF00111">
    <property type="entry name" value="Fer2"/>
    <property type="match status" value="1"/>
</dbReference>
<dbReference type="SUPFAM" id="SSF56176">
    <property type="entry name" value="FAD-binding/transporter-associated domain-like"/>
    <property type="match status" value="1"/>
</dbReference>
<evidence type="ECO:0000313" key="8">
    <source>
        <dbReference type="EMBL" id="MCD7109088.1"/>
    </source>
</evidence>
<comment type="caution">
    <text evidence="8">The sequence shown here is derived from an EMBL/GenBank/DDBJ whole genome shotgun (WGS) entry which is preliminary data.</text>
</comment>
<reference evidence="8" key="1">
    <citation type="submission" date="2021-12" db="EMBL/GenBank/DDBJ databases">
        <authorList>
            <person name="Li Y."/>
        </authorList>
    </citation>
    <scope>NUCLEOTIDE SEQUENCE</scope>
    <source>
        <strain evidence="8">DKSPLA3</strain>
    </source>
</reference>
<dbReference type="Gene3D" id="3.10.20.30">
    <property type="match status" value="1"/>
</dbReference>
<dbReference type="RefSeq" id="WP_231813477.1">
    <property type="nucleotide sequence ID" value="NZ_JAJOZR010000005.1"/>
</dbReference>
<evidence type="ECO:0000256" key="3">
    <source>
        <dbReference type="ARBA" id="ARBA00022827"/>
    </source>
</evidence>
<dbReference type="SUPFAM" id="SSF47741">
    <property type="entry name" value="CO dehydrogenase ISP C-domain like"/>
    <property type="match status" value="1"/>
</dbReference>
<dbReference type="GO" id="GO:0051537">
    <property type="term" value="F:2 iron, 2 sulfur cluster binding"/>
    <property type="evidence" value="ECO:0007669"/>
    <property type="project" value="InterPro"/>
</dbReference>
<dbReference type="Gene3D" id="3.30.43.10">
    <property type="entry name" value="Uridine Diphospho-n-acetylenolpyruvylglucosamine Reductase, domain 2"/>
    <property type="match status" value="1"/>
</dbReference>
<dbReference type="InterPro" id="IPR036318">
    <property type="entry name" value="FAD-bd_PCMH-like_sf"/>
</dbReference>
<dbReference type="AlphaFoldDB" id="A0A9X1NRH9"/>
<dbReference type="Gene3D" id="1.10.150.120">
    <property type="entry name" value="[2Fe-2S]-binding domain"/>
    <property type="match status" value="1"/>
</dbReference>
<dbReference type="Pfam" id="PF01799">
    <property type="entry name" value="Fer2_2"/>
    <property type="match status" value="1"/>
</dbReference>
<feature type="domain" description="2Fe-2S ferredoxin-type" evidence="6">
    <location>
        <begin position="13"/>
        <end position="98"/>
    </location>
</feature>
<dbReference type="InterPro" id="IPR006058">
    <property type="entry name" value="2Fe2S_fd_BS"/>
</dbReference>
<dbReference type="EC" id="1.17.1.4" evidence="8"/>
<dbReference type="InterPro" id="IPR036010">
    <property type="entry name" value="2Fe-2S_ferredoxin-like_sf"/>
</dbReference>
<dbReference type="InterPro" id="IPR001041">
    <property type="entry name" value="2Fe-2S_ferredoxin-type"/>
</dbReference>
<keyword evidence="1" id="KW-0285">Flavoprotein</keyword>
<dbReference type="InterPro" id="IPR016167">
    <property type="entry name" value="FAD-bd_PCMH_sub1"/>
</dbReference>
<dbReference type="SUPFAM" id="SSF54292">
    <property type="entry name" value="2Fe-2S ferredoxin-like"/>
    <property type="match status" value="1"/>
</dbReference>
<dbReference type="PIRSF" id="PIRSF036557">
    <property type="entry name" value="XdhA_RC"/>
    <property type="match status" value="1"/>
</dbReference>
<dbReference type="PROSITE" id="PS51085">
    <property type="entry name" value="2FE2S_FER_2"/>
    <property type="match status" value="1"/>
</dbReference>
<dbReference type="InterPro" id="IPR036683">
    <property type="entry name" value="CO_DH_flav_C_dom_sf"/>
</dbReference>
<dbReference type="Proteomes" id="UP001139089">
    <property type="component" value="Unassembled WGS sequence"/>
</dbReference>
<dbReference type="SMART" id="SM01092">
    <property type="entry name" value="CO_deh_flav_C"/>
    <property type="match status" value="1"/>
</dbReference>
<dbReference type="EMBL" id="JAJOZR010000005">
    <property type="protein sequence ID" value="MCD7109088.1"/>
    <property type="molecule type" value="Genomic_DNA"/>
</dbReference>
<protein>
    <submittedName>
        <fullName evidence="8">Xanthine dehydrogenase small subunit</fullName>
        <ecNumber evidence="8">1.17.1.4</ecNumber>
    </submittedName>
</protein>
<evidence type="ECO:0000259" key="7">
    <source>
        <dbReference type="PROSITE" id="PS51387"/>
    </source>
</evidence>
<dbReference type="Gene3D" id="3.30.390.50">
    <property type="entry name" value="CO dehydrogenase flavoprotein, C-terminal domain"/>
    <property type="match status" value="1"/>
</dbReference>
<evidence type="ECO:0000256" key="1">
    <source>
        <dbReference type="ARBA" id="ARBA00022630"/>
    </source>
</evidence>
<proteinExistence type="predicted"/>
<dbReference type="SUPFAM" id="SSF55447">
    <property type="entry name" value="CO dehydrogenase flavoprotein C-terminal domain-like"/>
    <property type="match status" value="1"/>
</dbReference>
<dbReference type="CDD" id="cd00207">
    <property type="entry name" value="fer2"/>
    <property type="match status" value="1"/>
</dbReference>
<evidence type="ECO:0000256" key="2">
    <source>
        <dbReference type="ARBA" id="ARBA00022723"/>
    </source>
</evidence>
<dbReference type="GO" id="GO:0071949">
    <property type="term" value="F:FAD binding"/>
    <property type="evidence" value="ECO:0007669"/>
    <property type="project" value="InterPro"/>
</dbReference>
<dbReference type="PANTHER" id="PTHR45444:SF3">
    <property type="entry name" value="XANTHINE DEHYDROGENASE"/>
    <property type="match status" value="1"/>
</dbReference>
<evidence type="ECO:0000256" key="5">
    <source>
        <dbReference type="ARBA" id="ARBA00023004"/>
    </source>
</evidence>
<dbReference type="InterPro" id="IPR016208">
    <property type="entry name" value="Ald_Oxase/xanthine_DH-like"/>
</dbReference>
<dbReference type="Gene3D" id="3.30.465.10">
    <property type="match status" value="1"/>
</dbReference>
<dbReference type="GO" id="GO:0004854">
    <property type="term" value="F:xanthine dehydrogenase activity"/>
    <property type="evidence" value="ECO:0007669"/>
    <property type="project" value="UniProtKB-EC"/>
</dbReference>
<keyword evidence="9" id="KW-1185">Reference proteome</keyword>
<keyword evidence="4 8" id="KW-0560">Oxidoreductase</keyword>
<feature type="domain" description="FAD-binding PCMH-type" evidence="7">
    <location>
        <begin position="204"/>
        <end position="377"/>
    </location>
</feature>
<organism evidence="8 9">
    <name type="scientific">Rhizobium quercicola</name>
    <dbReference type="NCBI Taxonomy" id="2901226"/>
    <lineage>
        <taxon>Bacteria</taxon>
        <taxon>Pseudomonadati</taxon>
        <taxon>Pseudomonadota</taxon>
        <taxon>Alphaproteobacteria</taxon>
        <taxon>Hyphomicrobiales</taxon>
        <taxon>Rhizobiaceae</taxon>
        <taxon>Rhizobium/Agrobacterium group</taxon>
        <taxon>Rhizobium</taxon>
    </lineage>
</organism>
<name>A0A9X1NRH9_9HYPH</name>
<dbReference type="InterPro" id="IPR002888">
    <property type="entry name" value="2Fe-2S-bd"/>
</dbReference>
<dbReference type="PANTHER" id="PTHR45444">
    <property type="entry name" value="XANTHINE DEHYDROGENASE"/>
    <property type="match status" value="1"/>
</dbReference>
<dbReference type="Pfam" id="PF00941">
    <property type="entry name" value="FAD_binding_5"/>
    <property type="match status" value="1"/>
</dbReference>
<dbReference type="PROSITE" id="PS00197">
    <property type="entry name" value="2FE2S_FER_1"/>
    <property type="match status" value="1"/>
</dbReference>
<sequence>MTITADTANPSPGSIRFLLNDREIDLKTVAPTATLLDFLRIERRLTGTKEGCAEGDCGACTVLVGRLVAGNLVYEGVNACIRFVGSLNATHVVTVEHLAARDGTLHPVQQAMVDYHGSQCGFCTPGFVMSLYGLWLSKDNPGRADIEKALQGNLCRCTGYEPIVRAAEAVATARPDAVFDPILTMRDRVVAFLSGLATGETIVLGPPDARLVVPGSAQALAEALSEHPDATVVAGSTDVGLWVTKQMRPINPVIFINGLSDLQTITETPDGITIGAGVTYSLAFSTLARCLPPLGKLLDRLGGDQVRNMGTLGGNIANGSPIGDTPPPLIALGATVTLRAVSGTRTLPLQDYFIAYGRQDRHPGEFVESLFVPALPADEHFAVYKISKRRDEDISALCAAFRLSVSPEGLVTSARIAFGGMAGTPKRATAVEDALIGKPWSEETVAAARPAFDVDYQPLSDWRATSTYRALTAKNLLLRFYLETSGTPAELVRFEAAE</sequence>
<evidence type="ECO:0000259" key="6">
    <source>
        <dbReference type="PROSITE" id="PS51085"/>
    </source>
</evidence>
<dbReference type="Pfam" id="PF03450">
    <property type="entry name" value="CO_deh_flav_C"/>
    <property type="match status" value="1"/>
</dbReference>
<dbReference type="InterPro" id="IPR036884">
    <property type="entry name" value="2Fe-2S-bd_dom_sf"/>
</dbReference>
<dbReference type="GO" id="GO:0005506">
    <property type="term" value="F:iron ion binding"/>
    <property type="evidence" value="ECO:0007669"/>
    <property type="project" value="InterPro"/>
</dbReference>
<dbReference type="InterPro" id="IPR005107">
    <property type="entry name" value="CO_DH_flav_C"/>
</dbReference>
<dbReference type="InterPro" id="IPR014307">
    <property type="entry name" value="Xanthine_DH_ssu"/>
</dbReference>
<dbReference type="InterPro" id="IPR002346">
    <property type="entry name" value="Mopterin_DH_FAD-bd"/>
</dbReference>
<accession>A0A9X1NRH9</accession>
<gene>
    <name evidence="8" type="primary">xdhA</name>
    <name evidence="8" type="ORF">LRX75_08530</name>
</gene>
<dbReference type="InterPro" id="IPR016169">
    <property type="entry name" value="FAD-bd_PCMH_sub2"/>
</dbReference>